<gene>
    <name evidence="1" type="ORF">SMN809_LOCUS43947</name>
</gene>
<dbReference type="AlphaFoldDB" id="A0A8S3AN91"/>
<name>A0A8S3AN91_9BILA</name>
<protein>
    <submittedName>
        <fullName evidence="1">Uncharacterized protein</fullName>
    </submittedName>
</protein>
<evidence type="ECO:0000313" key="2">
    <source>
        <dbReference type="Proteomes" id="UP000676336"/>
    </source>
</evidence>
<reference evidence="1" key="1">
    <citation type="submission" date="2021-02" db="EMBL/GenBank/DDBJ databases">
        <authorList>
            <person name="Nowell W R."/>
        </authorList>
    </citation>
    <scope>NUCLEOTIDE SEQUENCE</scope>
</reference>
<organism evidence="1 2">
    <name type="scientific">Rotaria magnacalcarata</name>
    <dbReference type="NCBI Taxonomy" id="392030"/>
    <lineage>
        <taxon>Eukaryota</taxon>
        <taxon>Metazoa</taxon>
        <taxon>Spiralia</taxon>
        <taxon>Gnathifera</taxon>
        <taxon>Rotifera</taxon>
        <taxon>Eurotatoria</taxon>
        <taxon>Bdelloidea</taxon>
        <taxon>Philodinida</taxon>
        <taxon>Philodinidae</taxon>
        <taxon>Rotaria</taxon>
    </lineage>
</organism>
<feature type="non-terminal residue" evidence="1">
    <location>
        <position position="1"/>
    </location>
</feature>
<comment type="caution">
    <text evidence="1">The sequence shown here is derived from an EMBL/GenBank/DDBJ whole genome shotgun (WGS) entry which is preliminary data.</text>
</comment>
<accession>A0A8S3AN91</accession>
<proteinExistence type="predicted"/>
<sequence length="62" mass="6718">PGGLSLDDIIIVPQIGIGLAFAFRTDNQGPPMSISEIHQNHEILRQSYPGAEIISSSLQNFL</sequence>
<feature type="non-terminal residue" evidence="1">
    <location>
        <position position="62"/>
    </location>
</feature>
<evidence type="ECO:0000313" key="1">
    <source>
        <dbReference type="EMBL" id="CAF4723327.1"/>
    </source>
</evidence>
<dbReference type="Proteomes" id="UP000676336">
    <property type="component" value="Unassembled WGS sequence"/>
</dbReference>
<dbReference type="EMBL" id="CAJOBI010130744">
    <property type="protein sequence ID" value="CAF4723327.1"/>
    <property type="molecule type" value="Genomic_DNA"/>
</dbReference>